<keyword evidence="2" id="KW-1185">Reference proteome</keyword>
<gene>
    <name evidence="1" type="ORF">QAD02_011811</name>
</gene>
<organism evidence="1 2">
    <name type="scientific">Eretmocerus hayati</name>
    <dbReference type="NCBI Taxonomy" id="131215"/>
    <lineage>
        <taxon>Eukaryota</taxon>
        <taxon>Metazoa</taxon>
        <taxon>Ecdysozoa</taxon>
        <taxon>Arthropoda</taxon>
        <taxon>Hexapoda</taxon>
        <taxon>Insecta</taxon>
        <taxon>Pterygota</taxon>
        <taxon>Neoptera</taxon>
        <taxon>Endopterygota</taxon>
        <taxon>Hymenoptera</taxon>
        <taxon>Apocrita</taxon>
        <taxon>Proctotrupomorpha</taxon>
        <taxon>Chalcidoidea</taxon>
        <taxon>Aphelinidae</taxon>
        <taxon>Aphelininae</taxon>
        <taxon>Eretmocerus</taxon>
    </lineage>
</organism>
<name>A0ACC2NXU8_9HYME</name>
<evidence type="ECO:0000313" key="1">
    <source>
        <dbReference type="EMBL" id="KAJ8676025.1"/>
    </source>
</evidence>
<sequence>MSSGQEMCLQESTEIDSESSSSEERESRRRHLGDADSLPKKRRKQSTPVKFPTTLGADDCEDSEEELPGDNSYHHHDANNSLDDENEHHTLEGKLTSSPTLSKSAQSLHRLSTIKDENLNNEFRCQYCSQFFDNRVALEIHLECEHSSESPQILNSLQGQLSPESGTQQVNLENSLSPINLSGISLRNFAASTSWLAGQAQLQTQADVPLAKMVAARNNNHFQTMPASFPGPLAQFLPIPGFPIPDASQIQRAAMGQFPKIFNPDAYCELCNKEFCNKYFLKTHKANKHGIYSDNPVSQSQPGDVTLPGQFVTTTSGQVGNFGLKTSGEQILRLENNGLQQPTVPCDLCPKRFKNEDSLRKHRYKIHMGHNNESVDPSQIQVALPSSSGEDERQSPVGLEILCKQEISIDQDDSNLIASRLATMSPQNVQNRDFGVNGNRWQRLGVMNPEAFCELCSKEYCNKYFLRTHKLKKHGIAMPESDKAQNNSLPWHQVQTSPLDLIVSDRFGNGSESGDRVEDFQCKSCGISFQTQGLYQLHVEKIHENMEQLSPKQDQEIDSTDRRTEAISEDLQKLQTMILQLNGLDSNKAASCALCGKDYDNPNALRNHMISEHSIIPENLSPSQQQQLQQQHHQQHMTCEKKSPSPSNTSANCTVCEKDYPNQETLRKHMQEDHQPSTPTSSTQLSSSVPTTPKSTSSQLSERKTTANITPTSSYCEICNKELCNKYFMKIHMQKMHGIEIENGAQISGVVCNICKKELCSKYFLRVHKQNTHGIVEEGTTPAKQDNFETPVVGEDSALKAENLGDLNIRYVTHFTEVCPFCHRRFRSVRWLMSHLPEHKKAGLEKLREMEQYQQSLQKSRGSNSKSIQQQQQQQQQNHVNAALRIPNGFEPNQHIRSDLATHQVLSNFFGNAVNDQQGQLFHCSHENCNFSTPIRPYLFLHERSHIQETSLLENERLLQCPICAQSFNQPEMLLQHVATRHSNPLPGLLSQFPFPLLNEFALANEHQIQQLEKNEYSESKEDLRRTSPQITNDIDLSKKENNSVQVVPPGSFKCSQCGFVSANLTRMKKHMKKDHKCLGDPAETALAELSKTLKDVANKHKVPASYAMPQEANYSLDKTVMQAFIIEELDNSQNGSNGDSLSPTSGRFAPALVYLPVKTRVNGALTTSFTLNPA</sequence>
<comment type="caution">
    <text evidence="1">The sequence shown here is derived from an EMBL/GenBank/DDBJ whole genome shotgun (WGS) entry which is preliminary data.</text>
</comment>
<protein>
    <submittedName>
        <fullName evidence="1">Uncharacterized protein</fullName>
    </submittedName>
</protein>
<dbReference type="Proteomes" id="UP001239111">
    <property type="component" value="Chromosome 2"/>
</dbReference>
<accession>A0ACC2NXU8</accession>
<reference evidence="1" key="1">
    <citation type="submission" date="2023-04" db="EMBL/GenBank/DDBJ databases">
        <title>A chromosome-level genome assembly of the parasitoid wasp Eretmocerus hayati.</title>
        <authorList>
            <person name="Zhong Y."/>
            <person name="Liu S."/>
            <person name="Liu Y."/>
        </authorList>
    </citation>
    <scope>NUCLEOTIDE SEQUENCE</scope>
    <source>
        <strain evidence="1">ZJU_SS_LIU_2023</strain>
    </source>
</reference>
<evidence type="ECO:0000313" key="2">
    <source>
        <dbReference type="Proteomes" id="UP001239111"/>
    </source>
</evidence>
<dbReference type="EMBL" id="CM056742">
    <property type="protein sequence ID" value="KAJ8676025.1"/>
    <property type="molecule type" value="Genomic_DNA"/>
</dbReference>
<proteinExistence type="predicted"/>